<evidence type="ECO:0000256" key="1">
    <source>
        <dbReference type="ARBA" id="ARBA00001554"/>
    </source>
</evidence>
<evidence type="ECO:0000313" key="6">
    <source>
        <dbReference type="Proteomes" id="UP000176222"/>
    </source>
</evidence>
<dbReference type="EMBL" id="MHTH01000007">
    <property type="protein sequence ID" value="OHA58754.1"/>
    <property type="molecule type" value="Genomic_DNA"/>
</dbReference>
<dbReference type="EC" id="4.2.1.96" evidence="3"/>
<dbReference type="Gene3D" id="3.30.1360.20">
    <property type="entry name" value="Transcriptional coactivator/pterin dehydratase"/>
    <property type="match status" value="1"/>
</dbReference>
<protein>
    <recommendedName>
        <fullName evidence="3">4a-hydroxytetrahydrobiopterin dehydratase</fullName>
        <ecNumber evidence="3">4.2.1.96</ecNumber>
    </recommendedName>
</protein>
<evidence type="ECO:0000256" key="3">
    <source>
        <dbReference type="ARBA" id="ARBA00013252"/>
    </source>
</evidence>
<evidence type="ECO:0000256" key="2">
    <source>
        <dbReference type="ARBA" id="ARBA00006472"/>
    </source>
</evidence>
<dbReference type="SUPFAM" id="SSF55248">
    <property type="entry name" value="PCD-like"/>
    <property type="match status" value="1"/>
</dbReference>
<dbReference type="Proteomes" id="UP000176222">
    <property type="component" value="Unassembled WGS sequence"/>
</dbReference>
<dbReference type="STRING" id="1802436.A2370_02110"/>
<proteinExistence type="inferred from homology"/>
<dbReference type="GO" id="GO:0006729">
    <property type="term" value="P:tetrahydrobiopterin biosynthetic process"/>
    <property type="evidence" value="ECO:0007669"/>
    <property type="project" value="InterPro"/>
</dbReference>
<dbReference type="GO" id="GO:0008124">
    <property type="term" value="F:4-alpha-hydroxytetrahydrobiopterin dehydratase activity"/>
    <property type="evidence" value="ECO:0007669"/>
    <property type="project" value="UniProtKB-EC"/>
</dbReference>
<dbReference type="AlphaFoldDB" id="A0A1G2QDW7"/>
<dbReference type="PANTHER" id="PTHR12599:SF0">
    <property type="entry name" value="PTERIN-4-ALPHA-CARBINOLAMINE DEHYDRATASE"/>
    <property type="match status" value="1"/>
</dbReference>
<evidence type="ECO:0000256" key="4">
    <source>
        <dbReference type="ARBA" id="ARBA00023239"/>
    </source>
</evidence>
<dbReference type="InterPro" id="IPR001533">
    <property type="entry name" value="Pterin_deHydtase"/>
</dbReference>
<reference evidence="5 6" key="1">
    <citation type="journal article" date="2016" name="Nat. Commun.">
        <title>Thousands of microbial genomes shed light on interconnected biogeochemical processes in an aquifer system.</title>
        <authorList>
            <person name="Anantharaman K."/>
            <person name="Brown C.T."/>
            <person name="Hug L.A."/>
            <person name="Sharon I."/>
            <person name="Castelle C.J."/>
            <person name="Probst A.J."/>
            <person name="Thomas B.C."/>
            <person name="Singh A."/>
            <person name="Wilkins M.J."/>
            <person name="Karaoz U."/>
            <person name="Brodie E.L."/>
            <person name="Williams K.H."/>
            <person name="Hubbard S.S."/>
            <person name="Banfield J.F."/>
        </authorList>
    </citation>
    <scope>NUCLEOTIDE SEQUENCE [LARGE SCALE GENOMIC DNA]</scope>
</reference>
<dbReference type="PANTHER" id="PTHR12599">
    <property type="entry name" value="PTERIN-4-ALPHA-CARBINOLAMINE DEHYDRATASE"/>
    <property type="match status" value="1"/>
</dbReference>
<accession>A0A1G2QDW7</accession>
<dbReference type="CDD" id="cd00488">
    <property type="entry name" value="PCD_DCoH"/>
    <property type="match status" value="1"/>
</dbReference>
<comment type="caution">
    <text evidence="5">The sequence shown here is derived from an EMBL/GenBank/DDBJ whole genome shotgun (WGS) entry which is preliminary data.</text>
</comment>
<name>A0A1G2QDW7_9BACT</name>
<dbReference type="NCBIfam" id="NF002017">
    <property type="entry name" value="PRK00823.1-2"/>
    <property type="match status" value="1"/>
</dbReference>
<evidence type="ECO:0000313" key="5">
    <source>
        <dbReference type="EMBL" id="OHA58754.1"/>
    </source>
</evidence>
<comment type="catalytic activity">
    <reaction evidence="1">
        <text>(4aS,6R)-4a-hydroxy-L-erythro-5,6,7,8-tetrahydrobiopterin = (6R)-L-erythro-6,7-dihydrobiopterin + H2O</text>
        <dbReference type="Rhea" id="RHEA:11920"/>
        <dbReference type="ChEBI" id="CHEBI:15377"/>
        <dbReference type="ChEBI" id="CHEBI:15642"/>
        <dbReference type="ChEBI" id="CHEBI:43120"/>
        <dbReference type="EC" id="4.2.1.96"/>
    </reaction>
</comment>
<dbReference type="Pfam" id="PF01329">
    <property type="entry name" value="Pterin_4a"/>
    <property type="match status" value="1"/>
</dbReference>
<sequence length="103" mass="12262">MENEDLRVLAPKEISKKIADCPGWIYADNKISKQFEFDSFLQAIEFINLLTPFFERVDHHADIHIYYKKIVFDLQRFSAGGKVTERDFTVAREIDRLYENRDM</sequence>
<comment type="similarity">
    <text evidence="2">Belongs to the pterin-4-alpha-carbinolamine dehydratase family.</text>
</comment>
<organism evidence="5 6">
    <name type="scientific">Candidatus Vogelbacteria bacterium RIFOXYB1_FULL_42_16</name>
    <dbReference type="NCBI Taxonomy" id="1802436"/>
    <lineage>
        <taxon>Bacteria</taxon>
        <taxon>Candidatus Vogeliibacteriota</taxon>
    </lineage>
</organism>
<keyword evidence="4" id="KW-0456">Lyase</keyword>
<dbReference type="InterPro" id="IPR036428">
    <property type="entry name" value="PCD_sf"/>
</dbReference>
<gene>
    <name evidence="5" type="ORF">A2370_02110</name>
</gene>